<sequence length="639" mass="71272">MEEEVEPVTVSSKQDEGSSSLSTLETLGYAQTCPETSQEQGNPPPMFLVVESEPNKKYQCEQEVNDFDGGVQGDLADFSTREHTPEPEPMQVGDSRNENSVKSCRSDGERIYDENVLEDDDPDTRGQITDLNHQDMTENPQDKPNHLSVEVQVSIDTGETGEFNFTCSWECTGSFFGPRNAIVQCNVAKGWCIGVPKVNFIPPSIPPPKWSSKPAATVMHRKPVPIIVKGKNKQYGKNKVEHILFGRSIGIQCILPSKRGYSVSSKAIQTCLPISSYNDLSYLPKAYYAEPVLPKKLSIELPDSISITRVSSHNDSEDEDSVSVSSNLDPNVSVVPVLTTHKGFRGFDSIEDSKNSVTDLESLSGFGTEIFQFLLKKLDVSGSITPFLSNKSLLLMFLMKLNLGISSSALGVLFGLDETTTLDLVLTTLRVIRTRIRRVLYMPSQSTISNELPSYFQGVYKKVRIILVCAEFVVEEPKSEAERLQYYSEAKGMCTFKVVLAMTPSGQVCFKSKPYRGQISFGTIMKECNLVAYLECGDVVLAESLLPEMQIILQKGVLVVVPNTAAKEETSTRNSLRGSEDAYSVEVRKHIERCTRRLTSVKLMREIPCYMFPFITELLHVWYSILNQMPPILRHDQPD</sequence>
<comment type="caution">
    <text evidence="5">The sequence shown here is derived from an EMBL/GenBank/DDBJ whole genome shotgun (WGS) entry which is preliminary data.</text>
</comment>
<dbReference type="EMBL" id="WIXP02000003">
    <property type="protein sequence ID" value="KAF6213921.1"/>
    <property type="molecule type" value="Genomic_DNA"/>
</dbReference>
<dbReference type="PANTHER" id="PTHR23080:SF133">
    <property type="entry name" value="SI:CH211-262I1.5-RELATED"/>
    <property type="match status" value="1"/>
</dbReference>
<evidence type="ECO:0000256" key="2">
    <source>
        <dbReference type="ARBA" id="ARBA00022723"/>
    </source>
</evidence>
<dbReference type="AlphaFoldDB" id="A0A6A4KAS9"/>
<gene>
    <name evidence="5" type="ORF">GE061_011647</name>
</gene>
<protein>
    <recommendedName>
        <fullName evidence="4">DDE Tnp4 domain-containing protein</fullName>
    </recommendedName>
</protein>
<organism evidence="5 6">
    <name type="scientific">Apolygus lucorum</name>
    <name type="common">Small green plant bug</name>
    <name type="synonym">Lygocoris lucorum</name>
    <dbReference type="NCBI Taxonomy" id="248454"/>
    <lineage>
        <taxon>Eukaryota</taxon>
        <taxon>Metazoa</taxon>
        <taxon>Ecdysozoa</taxon>
        <taxon>Arthropoda</taxon>
        <taxon>Hexapoda</taxon>
        <taxon>Insecta</taxon>
        <taxon>Pterygota</taxon>
        <taxon>Neoptera</taxon>
        <taxon>Paraneoptera</taxon>
        <taxon>Hemiptera</taxon>
        <taxon>Heteroptera</taxon>
        <taxon>Panheteroptera</taxon>
        <taxon>Cimicomorpha</taxon>
        <taxon>Miridae</taxon>
        <taxon>Mirini</taxon>
        <taxon>Apolygus</taxon>
    </lineage>
</organism>
<comment type="cofactor">
    <cofactor evidence="1">
        <name>a divalent metal cation</name>
        <dbReference type="ChEBI" id="CHEBI:60240"/>
    </cofactor>
</comment>
<dbReference type="GO" id="GO:0046872">
    <property type="term" value="F:metal ion binding"/>
    <property type="evidence" value="ECO:0007669"/>
    <property type="project" value="UniProtKB-KW"/>
</dbReference>
<accession>A0A6A4KAS9</accession>
<name>A0A6A4KAS9_APOLU</name>
<evidence type="ECO:0000256" key="3">
    <source>
        <dbReference type="SAM" id="MobiDB-lite"/>
    </source>
</evidence>
<dbReference type="Proteomes" id="UP000466442">
    <property type="component" value="Unassembled WGS sequence"/>
</dbReference>
<dbReference type="InterPro" id="IPR027806">
    <property type="entry name" value="HARBI1_dom"/>
</dbReference>
<dbReference type="OrthoDB" id="6496153at2759"/>
<keyword evidence="6" id="KW-1185">Reference proteome</keyword>
<dbReference type="Pfam" id="PF13359">
    <property type="entry name" value="DDE_Tnp_4"/>
    <property type="match status" value="1"/>
</dbReference>
<reference evidence="5" key="1">
    <citation type="journal article" date="2021" name="Mol. Ecol. Resour.">
        <title>Apolygus lucorum genome provides insights into omnivorousness and mesophyll feeding.</title>
        <authorList>
            <person name="Liu Y."/>
            <person name="Liu H."/>
            <person name="Wang H."/>
            <person name="Huang T."/>
            <person name="Liu B."/>
            <person name="Yang B."/>
            <person name="Yin L."/>
            <person name="Li B."/>
            <person name="Zhang Y."/>
            <person name="Zhang S."/>
            <person name="Jiang F."/>
            <person name="Zhang X."/>
            <person name="Ren Y."/>
            <person name="Wang B."/>
            <person name="Wang S."/>
            <person name="Lu Y."/>
            <person name="Wu K."/>
            <person name="Fan W."/>
            <person name="Wang G."/>
        </authorList>
    </citation>
    <scope>NUCLEOTIDE SEQUENCE</scope>
    <source>
        <strain evidence="5">12Hb</strain>
    </source>
</reference>
<evidence type="ECO:0000313" key="6">
    <source>
        <dbReference type="Proteomes" id="UP000466442"/>
    </source>
</evidence>
<feature type="compositionally biased region" description="Basic and acidic residues" evidence="3">
    <location>
        <begin position="95"/>
        <end position="109"/>
    </location>
</feature>
<evidence type="ECO:0000259" key="4">
    <source>
        <dbReference type="Pfam" id="PF13359"/>
    </source>
</evidence>
<dbReference type="PANTHER" id="PTHR23080">
    <property type="entry name" value="THAP DOMAIN PROTEIN"/>
    <property type="match status" value="1"/>
</dbReference>
<feature type="region of interest" description="Disordered" evidence="3">
    <location>
        <begin position="1"/>
        <end position="49"/>
    </location>
</feature>
<feature type="compositionally biased region" description="Low complexity" evidence="3">
    <location>
        <begin position="17"/>
        <end position="28"/>
    </location>
</feature>
<keyword evidence="2" id="KW-0479">Metal-binding</keyword>
<proteinExistence type="predicted"/>
<evidence type="ECO:0000313" key="5">
    <source>
        <dbReference type="EMBL" id="KAF6213921.1"/>
    </source>
</evidence>
<feature type="domain" description="DDE Tnp4" evidence="4">
    <location>
        <begin position="468"/>
        <end position="599"/>
    </location>
</feature>
<evidence type="ECO:0000256" key="1">
    <source>
        <dbReference type="ARBA" id="ARBA00001968"/>
    </source>
</evidence>
<feature type="region of interest" description="Disordered" evidence="3">
    <location>
        <begin position="67"/>
        <end position="109"/>
    </location>
</feature>